<name>A0A182Q7C3_9DIPT</name>
<accession>A0A182Q7C3</accession>
<proteinExistence type="predicted"/>
<dbReference type="EMBL" id="AXCN02001040">
    <property type="status" value="NOT_ANNOTATED_CDS"/>
    <property type="molecule type" value="Genomic_DNA"/>
</dbReference>
<reference evidence="2" key="1">
    <citation type="submission" date="2014-01" db="EMBL/GenBank/DDBJ databases">
        <title>The Genome Sequence of Anopheles farauti FAR1 (V2).</title>
        <authorList>
            <consortium name="The Broad Institute Genomics Platform"/>
            <person name="Neafsey D.E."/>
            <person name="Besansky N."/>
            <person name="Howell P."/>
            <person name="Walton C."/>
            <person name="Young S.K."/>
            <person name="Zeng Q."/>
            <person name="Gargeya S."/>
            <person name="Fitzgerald M."/>
            <person name="Haas B."/>
            <person name="Abouelleil A."/>
            <person name="Allen A.W."/>
            <person name="Alvarado L."/>
            <person name="Arachchi H.M."/>
            <person name="Berlin A.M."/>
            <person name="Chapman S.B."/>
            <person name="Gainer-Dewar J."/>
            <person name="Goldberg J."/>
            <person name="Griggs A."/>
            <person name="Gujja S."/>
            <person name="Hansen M."/>
            <person name="Howarth C."/>
            <person name="Imamovic A."/>
            <person name="Ireland A."/>
            <person name="Larimer J."/>
            <person name="McCowan C."/>
            <person name="Murphy C."/>
            <person name="Pearson M."/>
            <person name="Poon T.W."/>
            <person name="Priest M."/>
            <person name="Roberts A."/>
            <person name="Saif S."/>
            <person name="Shea T."/>
            <person name="Sisk P."/>
            <person name="Sykes S."/>
            <person name="Wortman J."/>
            <person name="Nusbaum C."/>
            <person name="Birren B."/>
        </authorList>
    </citation>
    <scope>NUCLEOTIDE SEQUENCE [LARGE SCALE GENOMIC DNA]</scope>
    <source>
        <strain evidence="2">FAR1</strain>
    </source>
</reference>
<dbReference type="AlphaFoldDB" id="A0A182Q7C3"/>
<dbReference type="EnsemblMetazoa" id="AFAF004500-RA">
    <property type="protein sequence ID" value="AFAF004500-PA"/>
    <property type="gene ID" value="AFAF004500"/>
</dbReference>
<evidence type="ECO:0000313" key="2">
    <source>
        <dbReference type="Proteomes" id="UP000075886"/>
    </source>
</evidence>
<reference evidence="1" key="2">
    <citation type="submission" date="2020-05" db="UniProtKB">
        <authorList>
            <consortium name="EnsemblMetazoa"/>
        </authorList>
    </citation>
    <scope>IDENTIFICATION</scope>
    <source>
        <strain evidence="1">FAR1</strain>
    </source>
</reference>
<sequence>MLVLFWCSSIYVSTEIERKAAIAASRHNRELRTALVDLFGESDHRPIDTPEEPADGGRNLAEWRAEKKALKELYYLAKVLQAYRLPHAHGSAVFRGVIDRITDGELLEQLERTLRKEKGFEVISQIGTNGTAPDRFQVQLANDFRLLAPVLVRTLRRLQGFQHIPESLRASETNNFLYDLQLDVQHEWLALREALSNLEQHRIGVAQPEDLNVGFPPEDDDTSWIKNPIAGGYQLSDGKEWETRNERTPDSLSWEIEERRGTPVILHPEPQQQQQQPVVIIQQSTTKVSESVAPAALPSKVRPSGGPPVSSLAIQLTAQMDRATRQLIAVELDKFLLRVEDVSGVDGFAREFDREDRLRMIGWVRQSYSPAVGLDQVEFVRALRRLLKTKQLRRGRLDVLEALNYLQSQYNKDRDRYHGSNHDDFT</sequence>
<dbReference type="VEuPathDB" id="VectorBase:AFAF004500"/>
<organism evidence="1 2">
    <name type="scientific">Anopheles farauti</name>
    <dbReference type="NCBI Taxonomy" id="69004"/>
    <lineage>
        <taxon>Eukaryota</taxon>
        <taxon>Metazoa</taxon>
        <taxon>Ecdysozoa</taxon>
        <taxon>Arthropoda</taxon>
        <taxon>Hexapoda</taxon>
        <taxon>Insecta</taxon>
        <taxon>Pterygota</taxon>
        <taxon>Neoptera</taxon>
        <taxon>Endopterygota</taxon>
        <taxon>Diptera</taxon>
        <taxon>Nematocera</taxon>
        <taxon>Culicoidea</taxon>
        <taxon>Culicidae</taxon>
        <taxon>Anophelinae</taxon>
        <taxon>Anopheles</taxon>
    </lineage>
</organism>
<dbReference type="Proteomes" id="UP000075886">
    <property type="component" value="Unassembled WGS sequence"/>
</dbReference>
<keyword evidence="2" id="KW-1185">Reference proteome</keyword>
<evidence type="ECO:0000313" key="1">
    <source>
        <dbReference type="EnsemblMetazoa" id="AFAF004500-PA"/>
    </source>
</evidence>
<protein>
    <submittedName>
        <fullName evidence="1">Uncharacterized protein</fullName>
    </submittedName>
</protein>